<reference evidence="2 3" key="1">
    <citation type="submission" date="2020-07" db="EMBL/GenBank/DDBJ databases">
        <title>Sequencing the genomes of 1000 actinobacteria strains.</title>
        <authorList>
            <person name="Klenk H.-P."/>
        </authorList>
    </citation>
    <scope>NUCLEOTIDE SEQUENCE [LARGE SCALE GENOMIC DNA]</scope>
    <source>
        <strain evidence="2 3">CXB654</strain>
    </source>
</reference>
<keyword evidence="3" id="KW-1185">Reference proteome</keyword>
<dbReference type="InterPro" id="IPR021487">
    <property type="entry name" value="DUF3140"/>
</dbReference>
<protein>
    <recommendedName>
        <fullName evidence="4">DUF3140 domain-containing protein</fullName>
    </recommendedName>
</protein>
<dbReference type="AlphaFoldDB" id="A0A852U270"/>
<organism evidence="2 3">
    <name type="scientific">Spinactinospora alkalitolerans</name>
    <dbReference type="NCBI Taxonomy" id="687207"/>
    <lineage>
        <taxon>Bacteria</taxon>
        <taxon>Bacillati</taxon>
        <taxon>Actinomycetota</taxon>
        <taxon>Actinomycetes</taxon>
        <taxon>Streptosporangiales</taxon>
        <taxon>Nocardiopsidaceae</taxon>
        <taxon>Spinactinospora</taxon>
    </lineage>
</organism>
<dbReference type="RefSeq" id="WP_179644066.1">
    <property type="nucleotide sequence ID" value="NZ_BAAAYY010000016.1"/>
</dbReference>
<accession>A0A852U270</accession>
<name>A0A852U270_9ACTN</name>
<evidence type="ECO:0000256" key="1">
    <source>
        <dbReference type="SAM" id="MobiDB-lite"/>
    </source>
</evidence>
<feature type="compositionally biased region" description="Basic and acidic residues" evidence="1">
    <location>
        <begin position="85"/>
        <end position="117"/>
    </location>
</feature>
<proteinExistence type="predicted"/>
<gene>
    <name evidence="2" type="ORF">HDA32_003364</name>
</gene>
<dbReference type="PANTHER" id="PTHR40630">
    <property type="entry name" value="POSSIBLE DNA-BINDING PROTEIN"/>
    <property type="match status" value="1"/>
</dbReference>
<comment type="caution">
    <text evidence="2">The sequence shown here is derived from an EMBL/GenBank/DDBJ whole genome shotgun (WGS) entry which is preliminary data.</text>
</comment>
<dbReference type="EMBL" id="JACCCC010000001">
    <property type="protein sequence ID" value="NYE48244.1"/>
    <property type="molecule type" value="Genomic_DNA"/>
</dbReference>
<evidence type="ECO:0000313" key="2">
    <source>
        <dbReference type="EMBL" id="NYE48244.1"/>
    </source>
</evidence>
<dbReference type="Proteomes" id="UP000589036">
    <property type="component" value="Unassembled WGS sequence"/>
</dbReference>
<dbReference type="PANTHER" id="PTHR40630:SF1">
    <property type="entry name" value="DNA-BINDING PROTEIN"/>
    <property type="match status" value="1"/>
</dbReference>
<evidence type="ECO:0000313" key="3">
    <source>
        <dbReference type="Proteomes" id="UP000589036"/>
    </source>
</evidence>
<evidence type="ECO:0008006" key="4">
    <source>
        <dbReference type="Google" id="ProtNLM"/>
    </source>
</evidence>
<sequence length="124" mass="14338">MDQEHLDPATEELWQEFHRVVNMNGNELRTWLLTDASGQDVFGPDPDLDVSESGRRILHVVDKRRVDLTQEDVRTMQQVVDSVRDRLATPRPEDDTWRRELMRLGHDPLKADSPRPDEDPDVGG</sequence>
<feature type="region of interest" description="Disordered" evidence="1">
    <location>
        <begin position="85"/>
        <end position="124"/>
    </location>
</feature>
<dbReference type="Pfam" id="PF11338">
    <property type="entry name" value="DUF3140"/>
    <property type="match status" value="1"/>
</dbReference>